<reference evidence="3 4" key="1">
    <citation type="submission" date="2016-10" db="EMBL/GenBank/DDBJ databases">
        <authorList>
            <person name="de Groot N.N."/>
        </authorList>
    </citation>
    <scope>NUCLEOTIDE SEQUENCE [LARGE SCALE GENOMIC DNA]</scope>
    <source>
        <strain evidence="3 4">DSM 22489</strain>
    </source>
</reference>
<organism evidence="3 4">
    <name type="scientific">Bryocella elongata</name>
    <dbReference type="NCBI Taxonomy" id="863522"/>
    <lineage>
        <taxon>Bacteria</taxon>
        <taxon>Pseudomonadati</taxon>
        <taxon>Acidobacteriota</taxon>
        <taxon>Terriglobia</taxon>
        <taxon>Terriglobales</taxon>
        <taxon>Acidobacteriaceae</taxon>
        <taxon>Bryocella</taxon>
    </lineage>
</organism>
<proteinExistence type="inferred from homology"/>
<evidence type="ECO:0000313" key="3">
    <source>
        <dbReference type="EMBL" id="SEG71814.1"/>
    </source>
</evidence>
<dbReference type="InterPro" id="IPR051122">
    <property type="entry name" value="SDR_DHRS6-like"/>
</dbReference>
<evidence type="ECO:0000313" key="4">
    <source>
        <dbReference type="Proteomes" id="UP000236728"/>
    </source>
</evidence>
<dbReference type="OrthoDB" id="111282at2"/>
<dbReference type="PANTHER" id="PTHR43477:SF1">
    <property type="entry name" value="DIHYDROANTICAPSIN 7-DEHYDROGENASE"/>
    <property type="match status" value="1"/>
</dbReference>
<name>A0A1H6CFR7_9BACT</name>
<comment type="similarity">
    <text evidence="1">Belongs to the short-chain dehydrogenases/reductases (SDR) family.</text>
</comment>
<gene>
    <name evidence="3" type="ORF">SAMN05421819_4527</name>
</gene>
<dbReference type="Gene3D" id="3.40.50.720">
    <property type="entry name" value="NAD(P)-binding Rossmann-like Domain"/>
    <property type="match status" value="1"/>
</dbReference>
<dbReference type="AlphaFoldDB" id="A0A1H6CFR7"/>
<dbReference type="PRINTS" id="PR00081">
    <property type="entry name" value="GDHRDH"/>
</dbReference>
<dbReference type="SUPFAM" id="SSF51735">
    <property type="entry name" value="NAD(P)-binding Rossmann-fold domains"/>
    <property type="match status" value="1"/>
</dbReference>
<protein>
    <submittedName>
        <fullName evidence="3">NAD(P)-dependent dehydrogenase, short-chain alcohol dehydrogenase family</fullName>
    </submittedName>
</protein>
<dbReference type="Proteomes" id="UP000236728">
    <property type="component" value="Unassembled WGS sequence"/>
</dbReference>
<dbReference type="Pfam" id="PF13561">
    <property type="entry name" value="adh_short_C2"/>
    <property type="match status" value="1"/>
</dbReference>
<accession>A0A1H6CFR7</accession>
<dbReference type="EMBL" id="FNVA01000010">
    <property type="protein sequence ID" value="SEG71814.1"/>
    <property type="molecule type" value="Genomic_DNA"/>
</dbReference>
<dbReference type="PRINTS" id="PR00080">
    <property type="entry name" value="SDRFAMILY"/>
</dbReference>
<dbReference type="InterPro" id="IPR002347">
    <property type="entry name" value="SDR_fam"/>
</dbReference>
<keyword evidence="2" id="KW-0560">Oxidoreductase</keyword>
<dbReference type="FunFam" id="3.40.50.720:FF:000084">
    <property type="entry name" value="Short-chain dehydrogenase reductase"/>
    <property type="match status" value="1"/>
</dbReference>
<dbReference type="RefSeq" id="WP_103935354.1">
    <property type="nucleotide sequence ID" value="NZ_FNVA01000010.1"/>
</dbReference>
<sequence length="249" mass="25812">MLALNNKVAVITGGSSGIGLAIAKRFVSEGAYVFITSRRQSALDKAVAEIGKNVTAVQGDVSKLEDLDRLYSTVSAEGRRIDVVVAGAGFVVIAPLTTATLDQFDQTFDTNARGAFFTVQKALPLMNDGGSIILIASAGKNKATPGRSLYSGTKAALRAFVRTWTMELKDRGIRSNVLSPGATETPILEDLFGSKEAAEAGKAQFASATPLGRIGRPEEIAAAALFLASSEASFVAGIDLAVDGGLSAV</sequence>
<evidence type="ECO:0000256" key="1">
    <source>
        <dbReference type="ARBA" id="ARBA00006484"/>
    </source>
</evidence>
<keyword evidence="4" id="KW-1185">Reference proteome</keyword>
<dbReference type="InterPro" id="IPR036291">
    <property type="entry name" value="NAD(P)-bd_dom_sf"/>
</dbReference>
<dbReference type="PANTHER" id="PTHR43477">
    <property type="entry name" value="DIHYDROANTICAPSIN 7-DEHYDROGENASE"/>
    <property type="match status" value="1"/>
</dbReference>
<dbReference type="GO" id="GO:0016491">
    <property type="term" value="F:oxidoreductase activity"/>
    <property type="evidence" value="ECO:0007669"/>
    <property type="project" value="UniProtKB-KW"/>
</dbReference>
<evidence type="ECO:0000256" key="2">
    <source>
        <dbReference type="ARBA" id="ARBA00023002"/>
    </source>
</evidence>
<dbReference type="CDD" id="cd05233">
    <property type="entry name" value="SDR_c"/>
    <property type="match status" value="1"/>
</dbReference>